<dbReference type="InterPro" id="IPR038765">
    <property type="entry name" value="Papain-like_cys_pep_sf"/>
</dbReference>
<reference evidence="2" key="1">
    <citation type="submission" date="2021-04" db="EMBL/GenBank/DDBJ databases">
        <title>Luteolibacter sp. 32A isolated from the skin of an Anderson's salamander (Ambystoma andersonii).</title>
        <authorList>
            <person name="Spergser J."/>
            <person name="Busse H.-J."/>
        </authorList>
    </citation>
    <scope>NUCLEOTIDE SEQUENCE</scope>
    <source>
        <strain evidence="2">32A</strain>
    </source>
</reference>
<dbReference type="RefSeq" id="WP_211630078.1">
    <property type="nucleotide sequence ID" value="NZ_CP073100.1"/>
</dbReference>
<proteinExistence type="predicted"/>
<dbReference type="Proteomes" id="UP000676169">
    <property type="component" value="Chromosome"/>
</dbReference>
<dbReference type="EMBL" id="CP073100">
    <property type="protein sequence ID" value="QUE49989.1"/>
    <property type="molecule type" value="Genomic_DNA"/>
</dbReference>
<dbReference type="AlphaFoldDB" id="A0A975G6I0"/>
<organism evidence="2 3">
    <name type="scientific">Luteolibacter ambystomatis</name>
    <dbReference type="NCBI Taxonomy" id="2824561"/>
    <lineage>
        <taxon>Bacteria</taxon>
        <taxon>Pseudomonadati</taxon>
        <taxon>Verrucomicrobiota</taxon>
        <taxon>Verrucomicrobiia</taxon>
        <taxon>Verrucomicrobiales</taxon>
        <taxon>Verrucomicrobiaceae</taxon>
        <taxon>Luteolibacter</taxon>
    </lineage>
</organism>
<keyword evidence="1" id="KW-0732">Signal</keyword>
<dbReference type="InterPro" id="IPR010846">
    <property type="entry name" value="AmiA-like"/>
</dbReference>
<dbReference type="SUPFAM" id="SSF54001">
    <property type="entry name" value="Cysteine proteinases"/>
    <property type="match status" value="1"/>
</dbReference>
<evidence type="ECO:0000313" key="2">
    <source>
        <dbReference type="EMBL" id="QUE49989.1"/>
    </source>
</evidence>
<dbReference type="Pfam" id="PF07313">
    <property type="entry name" value="AmiA-like"/>
    <property type="match status" value="1"/>
</dbReference>
<evidence type="ECO:0000313" key="3">
    <source>
        <dbReference type="Proteomes" id="UP000676169"/>
    </source>
</evidence>
<protein>
    <submittedName>
        <fullName evidence="2">DUF1460 domain-containing protein</fullName>
    </submittedName>
</protein>
<accession>A0A975G6I0</accession>
<feature type="signal peptide" evidence="1">
    <location>
        <begin position="1"/>
        <end position="21"/>
    </location>
</feature>
<feature type="chain" id="PRO_5037202614" evidence="1">
    <location>
        <begin position="22"/>
        <end position="324"/>
    </location>
</feature>
<evidence type="ECO:0000256" key="1">
    <source>
        <dbReference type="SAM" id="SignalP"/>
    </source>
</evidence>
<gene>
    <name evidence="2" type="ORF">KBB96_14055</name>
</gene>
<dbReference type="Gene3D" id="1.10.3670.10">
    <property type="entry name" value="Putative xylanase like domain"/>
    <property type="match status" value="1"/>
</dbReference>
<keyword evidence="3" id="KW-1185">Reference proteome</keyword>
<dbReference type="Gene3D" id="2.30.260.10">
    <property type="entry name" value="putative xylanase like domain"/>
    <property type="match status" value="1"/>
</dbReference>
<name>A0A975G6I0_9BACT</name>
<sequence>MIGKVLALSAAIFCLGVSSHADVLPPPSMPRLPMDTVFKGQTKFQAIMAKAERENWRALPLGARTIRIARELVGTPYQNYTLEVDDRIESPVVNLTALDCWTYYENALAMARLIAYKPGPYKPEDLLQMVELERYRGGRCTGEYLSRMHQLEEVFYDNQRRGIAENITPRIPGAERLSREIREMTVQWKSYRYLRSNPGLLPGMAQVEARVSRLPVSYVPKSKVPAIEKYLADGDVCAITCADTSAYTSHVGLIVRVNGRAYFTHATSDRDKGRMVVIDRPITDYLNSMSKHTGIIICRPKDLPPSSLWQKNIAGEEGKKPGQG</sequence>
<dbReference type="KEGG" id="lamb:KBB96_14055"/>